<protein>
    <recommendedName>
        <fullName evidence="2">Phasin domain-containing protein</fullName>
    </recommendedName>
</protein>
<feature type="domain" description="Phasin" evidence="2">
    <location>
        <begin position="24"/>
        <end position="116"/>
    </location>
</feature>
<dbReference type="EMBL" id="PNRE01000057">
    <property type="protein sequence ID" value="PMR68928.1"/>
    <property type="molecule type" value="Genomic_DNA"/>
</dbReference>
<gene>
    <name evidence="3" type="ORF">C1H66_13030</name>
</gene>
<sequence>MSAEKTKTDGNQATERAKEQFDNAIVEPVRAYGALTTDYFEQLFSAQFDAVRAFSDNSLAQSRSWLEVKDSESLRQVIEEQQQAVRELSERLKADADKIQTLSQEYLKETQQLTTESMHSGRKQLEENMQKGQQQFQENLEKGQDQVKDSFKKGKEEAVDTQQKSQRQADKSKKSTSTSDK</sequence>
<feature type="region of interest" description="Disordered" evidence="1">
    <location>
        <begin position="111"/>
        <end position="181"/>
    </location>
</feature>
<evidence type="ECO:0000313" key="4">
    <source>
        <dbReference type="Proteomes" id="UP000235346"/>
    </source>
</evidence>
<feature type="compositionally biased region" description="Basic and acidic residues" evidence="1">
    <location>
        <begin position="139"/>
        <end position="158"/>
    </location>
</feature>
<feature type="compositionally biased region" description="Basic and acidic residues" evidence="1">
    <location>
        <begin position="167"/>
        <end position="181"/>
    </location>
</feature>
<evidence type="ECO:0000256" key="1">
    <source>
        <dbReference type="SAM" id="MobiDB-lite"/>
    </source>
</evidence>
<dbReference type="Pfam" id="PF09361">
    <property type="entry name" value="Phasin_2"/>
    <property type="match status" value="1"/>
</dbReference>
<dbReference type="AlphaFoldDB" id="A0A2N7TLD0"/>
<accession>A0A2N7TLD0</accession>
<dbReference type="OrthoDB" id="6167021at2"/>
<dbReference type="InterPro" id="IPR018968">
    <property type="entry name" value="Phasin"/>
</dbReference>
<evidence type="ECO:0000313" key="3">
    <source>
        <dbReference type="EMBL" id="PMR68928.1"/>
    </source>
</evidence>
<organism evidence="3 4">
    <name type="scientific">Halomonas heilongjiangensis</name>
    <dbReference type="NCBI Taxonomy" id="1387883"/>
    <lineage>
        <taxon>Bacteria</taxon>
        <taxon>Pseudomonadati</taxon>
        <taxon>Pseudomonadota</taxon>
        <taxon>Gammaproteobacteria</taxon>
        <taxon>Oceanospirillales</taxon>
        <taxon>Halomonadaceae</taxon>
        <taxon>Halomonas</taxon>
    </lineage>
</organism>
<comment type="caution">
    <text evidence="3">The sequence shown here is derived from an EMBL/GenBank/DDBJ whole genome shotgun (WGS) entry which is preliminary data.</text>
</comment>
<proteinExistence type="predicted"/>
<reference evidence="3 4" key="1">
    <citation type="submission" date="2018-01" db="EMBL/GenBank/DDBJ databases">
        <title>Halomonas endophytica sp. nov., isolated from storage liquid in the stems of Populus euphratica.</title>
        <authorList>
            <person name="Chen C."/>
        </authorList>
    </citation>
    <scope>NUCLEOTIDE SEQUENCE [LARGE SCALE GENOMIC DNA]</scope>
    <source>
        <strain evidence="3 4">DSM 26881</strain>
    </source>
</reference>
<dbReference type="RefSeq" id="WP_102628319.1">
    <property type="nucleotide sequence ID" value="NZ_PDOH01000055.1"/>
</dbReference>
<name>A0A2N7TLD0_9GAMM</name>
<dbReference type="Proteomes" id="UP000235346">
    <property type="component" value="Unassembled WGS sequence"/>
</dbReference>
<evidence type="ECO:0000259" key="2">
    <source>
        <dbReference type="Pfam" id="PF09361"/>
    </source>
</evidence>
<keyword evidence="4" id="KW-1185">Reference proteome</keyword>